<protein>
    <submittedName>
        <fullName evidence="2">Uncharacterized protein</fullName>
    </submittedName>
</protein>
<accession>A0A0J7BE41</accession>
<evidence type="ECO:0000256" key="1">
    <source>
        <dbReference type="SAM" id="MobiDB-lite"/>
    </source>
</evidence>
<evidence type="ECO:0000313" key="2">
    <source>
        <dbReference type="EMBL" id="KMP08422.1"/>
    </source>
</evidence>
<sequence>MAVVRDTYQGVDGHCEGKRKSPVSVSLSLGAGPSHRPGKKGPRAQNYTGYCFAWRNVFDSSGHKCSELTAKKSHRAQQDPLVDPQIAVSAPSTKARSKRSGFLALGMIDVNVVVEAMLLKVPKFKLLYQADRDNIFCALWKIDHGGGFPHS</sequence>
<dbReference type="EMBL" id="DS028097">
    <property type="protein sequence ID" value="KMP08422.1"/>
    <property type="molecule type" value="Genomic_DNA"/>
</dbReference>
<organism evidence="2 3">
    <name type="scientific">Coccidioides immitis RMSCC 2394</name>
    <dbReference type="NCBI Taxonomy" id="404692"/>
    <lineage>
        <taxon>Eukaryota</taxon>
        <taxon>Fungi</taxon>
        <taxon>Dikarya</taxon>
        <taxon>Ascomycota</taxon>
        <taxon>Pezizomycotina</taxon>
        <taxon>Eurotiomycetes</taxon>
        <taxon>Eurotiomycetidae</taxon>
        <taxon>Onygenales</taxon>
        <taxon>Onygenaceae</taxon>
        <taxon>Coccidioides</taxon>
    </lineage>
</organism>
<feature type="region of interest" description="Disordered" evidence="1">
    <location>
        <begin position="1"/>
        <end position="42"/>
    </location>
</feature>
<name>A0A0J7BE41_COCIT</name>
<gene>
    <name evidence="2" type="ORF">CIRG_08103</name>
</gene>
<proteinExistence type="predicted"/>
<evidence type="ECO:0000313" key="3">
    <source>
        <dbReference type="Proteomes" id="UP000054565"/>
    </source>
</evidence>
<dbReference type="AlphaFoldDB" id="A0A0J7BE41"/>
<reference evidence="3" key="1">
    <citation type="journal article" date="2010" name="Genome Res.">
        <title>Population genomic sequencing of Coccidioides fungi reveals recent hybridization and transposon control.</title>
        <authorList>
            <person name="Neafsey D.E."/>
            <person name="Barker B.M."/>
            <person name="Sharpton T.J."/>
            <person name="Stajich J.E."/>
            <person name="Park D.J."/>
            <person name="Whiston E."/>
            <person name="Hung C.-Y."/>
            <person name="McMahan C."/>
            <person name="White J."/>
            <person name="Sykes S."/>
            <person name="Heiman D."/>
            <person name="Young S."/>
            <person name="Zeng Q."/>
            <person name="Abouelleil A."/>
            <person name="Aftuck L."/>
            <person name="Bessette D."/>
            <person name="Brown A."/>
            <person name="FitzGerald M."/>
            <person name="Lui A."/>
            <person name="Macdonald J.P."/>
            <person name="Priest M."/>
            <person name="Orbach M.J."/>
            <person name="Galgiani J.N."/>
            <person name="Kirkland T.N."/>
            <person name="Cole G.T."/>
            <person name="Birren B.W."/>
            <person name="Henn M.R."/>
            <person name="Taylor J.W."/>
            <person name="Rounsley S.D."/>
        </authorList>
    </citation>
    <scope>NUCLEOTIDE SEQUENCE [LARGE SCALE GENOMIC DNA]</scope>
    <source>
        <strain evidence="3">RMSCC 2394</strain>
    </source>
</reference>
<dbReference type="Proteomes" id="UP000054565">
    <property type="component" value="Unassembled WGS sequence"/>
</dbReference>